<feature type="region of interest" description="Disordered" evidence="1">
    <location>
        <begin position="1"/>
        <end position="29"/>
    </location>
</feature>
<accession>A0A9D1DIS2</accession>
<evidence type="ECO:0000256" key="2">
    <source>
        <dbReference type="SAM" id="Phobius"/>
    </source>
</evidence>
<feature type="transmembrane region" description="Helical" evidence="2">
    <location>
        <begin position="37"/>
        <end position="58"/>
    </location>
</feature>
<dbReference type="EMBL" id="DVHE01000069">
    <property type="protein sequence ID" value="HIR51408.1"/>
    <property type="molecule type" value="Genomic_DNA"/>
</dbReference>
<keyword evidence="2" id="KW-1133">Transmembrane helix</keyword>
<organism evidence="3 4">
    <name type="scientific">Candidatus Avoscillospira avicola</name>
    <dbReference type="NCBI Taxonomy" id="2840706"/>
    <lineage>
        <taxon>Bacteria</taxon>
        <taxon>Bacillati</taxon>
        <taxon>Bacillota</taxon>
        <taxon>Clostridia</taxon>
        <taxon>Eubacteriales</taxon>
        <taxon>Oscillospiraceae</taxon>
        <taxon>Oscillospiraceae incertae sedis</taxon>
        <taxon>Candidatus Avoscillospira</taxon>
    </lineage>
</organism>
<reference evidence="3" key="1">
    <citation type="submission" date="2020-10" db="EMBL/GenBank/DDBJ databases">
        <authorList>
            <person name="Gilroy R."/>
        </authorList>
    </citation>
    <scope>NUCLEOTIDE SEQUENCE</scope>
    <source>
        <strain evidence="3">ChiBcec15-4380</strain>
    </source>
</reference>
<sequence>MSEQSERLLEAMSELPDAQIDAGAEEPPRKKSHWKRWAALAACLAVAVLGVGTLTGLIPLEFGASAGSSGHDEATTFMSYAGPVFPLTLAEENAALTAERDITLDFAPWEPVWQEADWHDEGGFWKSGTDIGVSDAYTLRNQAAEDQTVTVLYPFASSLLELETYLPTLALDGTALEAELYVGTYSGGFEGAYGQSLLEGDPAGSVNLDYAESWEDYAALLKDGTYLANALANGPDVSGIPVTVYRFTDPYGPAADDEAPSPSIRVSFHLDYQETTVLGYGFHAGRYDQEGGTMIQGFSIPAGQRAEDPEPYYLVILGQDIQNMTIGGYVTGGTDADTQPLADCGVTVERYKSDLDTILREILAQIRGETFPEEEPAVDFETYYRAFLEHLLAHGLLSDDPAERYSTGWLEEVASDVRGIDRVCWLAADVTVPAGGSVTLTASMAKAGSYDFYCADRGNQGLYGYDLVTALGSCLTCTEQRATLEDRGQIEIVRQNFGFDLEQGVKTVALDPAEPHYYLEVRRQSGTIPQSPPEAEP</sequence>
<keyword evidence="2" id="KW-0472">Membrane</keyword>
<protein>
    <submittedName>
        <fullName evidence="3">Uncharacterized protein</fullName>
    </submittedName>
</protein>
<evidence type="ECO:0000256" key="1">
    <source>
        <dbReference type="SAM" id="MobiDB-lite"/>
    </source>
</evidence>
<name>A0A9D1DIS2_9FIRM</name>
<dbReference type="Proteomes" id="UP000824239">
    <property type="component" value="Unassembled WGS sequence"/>
</dbReference>
<reference evidence="3" key="2">
    <citation type="journal article" date="2021" name="PeerJ">
        <title>Extensive microbial diversity within the chicken gut microbiome revealed by metagenomics and culture.</title>
        <authorList>
            <person name="Gilroy R."/>
            <person name="Ravi A."/>
            <person name="Getino M."/>
            <person name="Pursley I."/>
            <person name="Horton D.L."/>
            <person name="Alikhan N.F."/>
            <person name="Baker D."/>
            <person name="Gharbi K."/>
            <person name="Hall N."/>
            <person name="Watson M."/>
            <person name="Adriaenssens E.M."/>
            <person name="Foster-Nyarko E."/>
            <person name="Jarju S."/>
            <person name="Secka A."/>
            <person name="Antonio M."/>
            <person name="Oren A."/>
            <person name="Chaudhuri R.R."/>
            <person name="La Ragione R."/>
            <person name="Hildebrand F."/>
            <person name="Pallen M.J."/>
        </authorList>
    </citation>
    <scope>NUCLEOTIDE SEQUENCE</scope>
    <source>
        <strain evidence="3">ChiBcec15-4380</strain>
    </source>
</reference>
<comment type="caution">
    <text evidence="3">The sequence shown here is derived from an EMBL/GenBank/DDBJ whole genome shotgun (WGS) entry which is preliminary data.</text>
</comment>
<proteinExistence type="predicted"/>
<keyword evidence="2" id="KW-0812">Transmembrane</keyword>
<dbReference type="AlphaFoldDB" id="A0A9D1DIS2"/>
<gene>
    <name evidence="3" type="ORF">IAA53_09090</name>
</gene>
<evidence type="ECO:0000313" key="4">
    <source>
        <dbReference type="Proteomes" id="UP000824239"/>
    </source>
</evidence>
<evidence type="ECO:0000313" key="3">
    <source>
        <dbReference type="EMBL" id="HIR51408.1"/>
    </source>
</evidence>